<dbReference type="Gene3D" id="3.90.176.10">
    <property type="entry name" value="Toxin ADP-ribosyltransferase, Chain A, domain 1"/>
    <property type="match status" value="1"/>
</dbReference>
<keyword evidence="10" id="KW-1185">Reference proteome</keyword>
<comment type="caution">
    <text evidence="9">The sequence shown here is derived from an EMBL/GenBank/DDBJ whole genome shotgun (WGS) entry which is preliminary data.</text>
</comment>
<comment type="similarity">
    <text evidence="6">Belongs to the TRAFAC class myosin-kinesin ATPase superfamily. Myosin family.</text>
</comment>
<dbReference type="GO" id="GO:0051015">
    <property type="term" value="F:actin filament binding"/>
    <property type="evidence" value="ECO:0007669"/>
    <property type="project" value="TreeGrafter"/>
</dbReference>
<dbReference type="GO" id="GO:0007015">
    <property type="term" value="P:actin filament organization"/>
    <property type="evidence" value="ECO:0007669"/>
    <property type="project" value="TreeGrafter"/>
</dbReference>
<dbReference type="PANTHER" id="PTHR13140:SF706">
    <property type="entry name" value="DILUTE CLASS UNCONVENTIONAL MYOSIN, ISOFORM C"/>
    <property type="match status" value="1"/>
</dbReference>
<evidence type="ECO:0000313" key="10">
    <source>
        <dbReference type="Proteomes" id="UP001178507"/>
    </source>
</evidence>
<dbReference type="Gene3D" id="1.10.10.820">
    <property type="match status" value="1"/>
</dbReference>
<dbReference type="Gene3D" id="1.20.120.720">
    <property type="entry name" value="Myosin VI head, motor domain, U50 subdomain"/>
    <property type="match status" value="1"/>
</dbReference>
<dbReference type="GO" id="GO:0005524">
    <property type="term" value="F:ATP binding"/>
    <property type="evidence" value="ECO:0007669"/>
    <property type="project" value="UniProtKB-UniRule"/>
</dbReference>
<keyword evidence="5 6" id="KW-0009">Actin-binding</keyword>
<dbReference type="Proteomes" id="UP001178507">
    <property type="component" value="Unassembled WGS sequence"/>
</dbReference>
<dbReference type="PANTHER" id="PTHR13140">
    <property type="entry name" value="MYOSIN"/>
    <property type="match status" value="1"/>
</dbReference>
<feature type="region of interest" description="Actin-binding" evidence="6">
    <location>
        <begin position="639"/>
        <end position="661"/>
    </location>
</feature>
<name>A0AA36NJK5_9DINO</name>
<evidence type="ECO:0000259" key="8">
    <source>
        <dbReference type="PROSITE" id="PS51456"/>
    </source>
</evidence>
<keyword evidence="1 6" id="KW-0547">Nucleotide-binding</keyword>
<keyword evidence="2 6" id="KW-0067">ATP-binding</keyword>
<dbReference type="EMBL" id="CAUJNA010003785">
    <property type="protein sequence ID" value="CAJ1409762.1"/>
    <property type="molecule type" value="Genomic_DNA"/>
</dbReference>
<dbReference type="GO" id="GO:0005737">
    <property type="term" value="C:cytoplasm"/>
    <property type="evidence" value="ECO:0007669"/>
    <property type="project" value="TreeGrafter"/>
</dbReference>
<reference evidence="9" key="1">
    <citation type="submission" date="2023-08" db="EMBL/GenBank/DDBJ databases">
        <authorList>
            <person name="Chen Y."/>
            <person name="Shah S."/>
            <person name="Dougan E. K."/>
            <person name="Thang M."/>
            <person name="Chan C."/>
        </authorList>
    </citation>
    <scope>NUCLEOTIDE SEQUENCE</scope>
</reference>
<feature type="binding site" evidence="6">
    <location>
        <begin position="150"/>
        <end position="157"/>
    </location>
    <ligand>
        <name>ATP</name>
        <dbReference type="ChEBI" id="CHEBI:30616"/>
    </ligand>
</feature>
<dbReference type="InterPro" id="IPR027417">
    <property type="entry name" value="P-loop_NTPase"/>
</dbReference>
<dbReference type="SUPFAM" id="SSF52540">
    <property type="entry name" value="P-loop containing nucleoside triphosphate hydrolases"/>
    <property type="match status" value="1"/>
</dbReference>
<proteinExistence type="inferred from homology"/>
<evidence type="ECO:0000313" key="9">
    <source>
        <dbReference type="EMBL" id="CAJ1409762.1"/>
    </source>
</evidence>
<dbReference type="Gene3D" id="1.20.58.530">
    <property type="match status" value="1"/>
</dbReference>
<feature type="coiled-coil region" evidence="7">
    <location>
        <begin position="1370"/>
        <end position="1472"/>
    </location>
</feature>
<feature type="coiled-coil region" evidence="7">
    <location>
        <begin position="757"/>
        <end position="841"/>
    </location>
</feature>
<gene>
    <name evidence="9" type="ORF">EVOR1521_LOCUS30782</name>
</gene>
<dbReference type="GO" id="GO:0016020">
    <property type="term" value="C:membrane"/>
    <property type="evidence" value="ECO:0007669"/>
    <property type="project" value="TreeGrafter"/>
</dbReference>
<feature type="domain" description="Myosin motor" evidence="8">
    <location>
        <begin position="56"/>
        <end position="769"/>
    </location>
</feature>
<dbReference type="PROSITE" id="PS51456">
    <property type="entry name" value="MYOSIN_MOTOR"/>
    <property type="match status" value="1"/>
</dbReference>
<dbReference type="FunFam" id="1.10.10.820:FF:000001">
    <property type="entry name" value="Myosin heavy chain"/>
    <property type="match status" value="1"/>
</dbReference>
<dbReference type="SMART" id="SM00242">
    <property type="entry name" value="MYSc"/>
    <property type="match status" value="1"/>
</dbReference>
<evidence type="ECO:0000256" key="5">
    <source>
        <dbReference type="ARBA" id="ARBA00023203"/>
    </source>
</evidence>
<dbReference type="Gene3D" id="3.40.850.10">
    <property type="entry name" value="Kinesin motor domain"/>
    <property type="match status" value="1"/>
</dbReference>
<dbReference type="PRINTS" id="PR00193">
    <property type="entry name" value="MYOSINHEAVY"/>
</dbReference>
<dbReference type="Pfam" id="PF00063">
    <property type="entry name" value="Myosin_head"/>
    <property type="match status" value="1"/>
</dbReference>
<dbReference type="CDD" id="cd00124">
    <property type="entry name" value="MYSc"/>
    <property type="match status" value="1"/>
</dbReference>
<keyword evidence="4 6" id="KW-0505">Motor protein</keyword>
<keyword evidence="3 6" id="KW-0518">Myosin</keyword>
<evidence type="ECO:0000256" key="3">
    <source>
        <dbReference type="ARBA" id="ARBA00023123"/>
    </source>
</evidence>
<dbReference type="InterPro" id="IPR036961">
    <property type="entry name" value="Kinesin_motor_dom_sf"/>
</dbReference>
<dbReference type="Gene3D" id="1.20.5.4820">
    <property type="match status" value="1"/>
</dbReference>
<protein>
    <recommendedName>
        <fullName evidence="8">Myosin motor domain-containing protein</fullName>
    </recommendedName>
</protein>
<organism evidence="9 10">
    <name type="scientific">Effrenium voratum</name>
    <dbReference type="NCBI Taxonomy" id="2562239"/>
    <lineage>
        <taxon>Eukaryota</taxon>
        <taxon>Sar</taxon>
        <taxon>Alveolata</taxon>
        <taxon>Dinophyceae</taxon>
        <taxon>Suessiales</taxon>
        <taxon>Symbiodiniaceae</taxon>
        <taxon>Effrenium</taxon>
    </lineage>
</organism>
<evidence type="ECO:0000256" key="4">
    <source>
        <dbReference type="ARBA" id="ARBA00023175"/>
    </source>
</evidence>
<evidence type="ECO:0000256" key="2">
    <source>
        <dbReference type="ARBA" id="ARBA00022840"/>
    </source>
</evidence>
<evidence type="ECO:0000256" key="6">
    <source>
        <dbReference type="PROSITE-ProRule" id="PRU00782"/>
    </source>
</evidence>
<sequence length="2199" mass="243272">MERYWVSHPQEVFVPCTCEADGDQVRFLELDTGRAVPTAANQPLASLPKVHEAQLQGAGNVCELVVVDNAAVLHTVRTRYRRSDIYTFVSKMLIAVNPFKELDVYSKEKLQEYLGAQSVMDLPPHIYALGRHADQGLQQNRRSQVVLISGESGAGKTESAKLVMSYISEALGSSRHSWRRASTRYSISAEKNMTERRKSRYLVTEMEQGKASIQDKIIQTNPILEAFGNAMTVRNNNSSRFGKWTQMMISGKHTIEGCSVTDYLLEVTRVCSRGDKERNYHIFFQLLQARSEEDLKDLAIRAPKDYSYIAGSQVQAPGIDDARCFLELKEAFRALDFEPEVQKDIFQVVVAILELGNLEFQGEEAELKSSPDVVAKAAQMLAIAPDALSSMLLRQRRKVGPEVVESKRSTAQAKATRDTFARMLYGRTFKWLIEKLNSRLLQNATSEVFFGVLDIAGFESFEHNSLEQLFINLSNEILQKHFNEHFFTMELQEYEAEGISVGVDVKYQDNTDIVSLINAKGGILSILDDEALIPKTTDQTFASKVTKAHGSHPRMVKSKMGGDVKFGIKHFAGEVTYGVAGFLEKNVAKLPEEAATLLASSSSPVLQEIGKKVMEEAESEKNSRGRKAKTVSSGFRQSLEDLMKTVESAEPHFIRCLKPNAAKAPDNFESKYTYEQMLYSGIFEAVRIRQSGFPMRLPHAEFLERYKRLLPVDQWHLLVGKDQVPFEEKLQLVLVACKASEEEKSGLVLGKSKVFGRATTMNHLEELRHQALELEKQQQQAAREELAAAIKGRDLQALKAAMVRGEVLNLEGQLMKEAEAALELEEKRAQVVKDLEEAIELCEVPRLRACIKRAEEFQLTHPEDTALVQKAITTMQRELWPQARQGLAAALRSREVGQLREALREAELINMAPEEMQPARQALEEEEHKAAARELLAEAKQGSPDAAKLQQAIAQAEKAGLSEAEVTEAREILALELRRAAARAALQSATKSRKVQALQAALQEAEDCHLNSPEIYEAKRTLADEQSKGQARHGLEQAVRSRDLTELRAALRQAQASGLEETELQRARMVEKQEEIKLEALRALEQAIKSRDIEELKAALHQGQSSLDVAQMKAAKKVLEEEQTKVAAQAVLERATQRREITALKKAIADGLAAGLEDSLEMQKAQETLAAEERKVAGKEKLTEAVQQLSFETMETLRCAIEEAEASEVHPMLITSAKTKLDVLERQRRALAALQDALDFGHPDVELLAQAIAEAESAGLQREEDLVRARKVHAEEKRRAKARQTLFSAVQSRQVEELLKALEEAKACGIEEDLLEEGQDILATEERKTAALQGLASACWSRGIRELQSALRVAEDAGVPEAEMFEARQVLGVEERKEEAKSALEEAARSRDVEKLLEALEEAEGCGLAPKELEAARRVLAEERRKAAALEVLEAAIRGCEEKELEAAICQAEQANLDATELDTAKSLLENERQKTLARQGLKEALQLQRPQLLREALQRGAQLGLGLEELAPAQEALRAEERREAAREALREAAEAAVPNLQRLSEALEEAAGCGLPEQELAPAKERLVAAQQIATARAALASAVRSQSPAELAAALQLGSACGLSSEELAPVQGALAEARLRSARQSLQKAKADKDVGALFRAVAEAEAAGLDPLELEEAKESLDAVAGAATEEAQLRLGRGFLLAPHPELSFEVARQALHAEGYGGFDWKVRESVAFSTVAVGQELQSALERAWFGKKASILEELCENLRSCQVSATGKMFKADQLDKKVLFKLGYDLKCQKSFDAPWASFPIALASMLLYTQQDVDTDRTMLFPDCPSSAVGPRLFAERKEAYDSYRRRVAPRNSMVSQEVSRVATSALHAALRAGLRQAPDPAAEQPLQKWVKTACLLSSCRQTLEEPKVLTRMLMNLSDRGVQELKKKHKEDLMVCPQVLSTSAEPSCVEKYLSLGAANLEHHAILTIRNVTECLDLSGLSQYPEEREVLLPFLSVLKVQEVSFKSGEPIRVICSFHGSMLSPRLKAACLSDLAMASYELVQALDFEASPGTTLEVAKLPSPKSGESEVGQYNSKTFQSLLQVFEAIDRRGAWMISHADYIWAQDTLARSFGAKRVLRKLAGFFAKSQADLTLQRYFMLTMPGATDAQLDRAFRWAGRQLRAAERSRRTAESALPGAAIASPMFSPESPADGTATGSPVFAWR</sequence>
<evidence type="ECO:0000256" key="7">
    <source>
        <dbReference type="SAM" id="Coils"/>
    </source>
</evidence>
<dbReference type="InterPro" id="IPR001609">
    <property type="entry name" value="Myosin_head_motor_dom-like"/>
</dbReference>
<evidence type="ECO:0000256" key="1">
    <source>
        <dbReference type="ARBA" id="ARBA00022741"/>
    </source>
</evidence>
<accession>A0AA36NJK5</accession>
<keyword evidence="7" id="KW-0175">Coiled coil</keyword>
<dbReference type="GO" id="GO:0016459">
    <property type="term" value="C:myosin complex"/>
    <property type="evidence" value="ECO:0007669"/>
    <property type="project" value="UniProtKB-KW"/>
</dbReference>
<dbReference type="GO" id="GO:0000146">
    <property type="term" value="F:microfilament motor activity"/>
    <property type="evidence" value="ECO:0007669"/>
    <property type="project" value="TreeGrafter"/>
</dbReference>
<dbReference type="SUPFAM" id="SSF56399">
    <property type="entry name" value="ADP-ribosylation"/>
    <property type="match status" value="1"/>
</dbReference>
<feature type="coiled-coil region" evidence="7">
    <location>
        <begin position="1517"/>
        <end position="1552"/>
    </location>
</feature>